<proteinExistence type="predicted"/>
<feature type="transmembrane region" description="Helical" evidence="1">
    <location>
        <begin position="359"/>
        <end position="380"/>
    </location>
</feature>
<dbReference type="GO" id="GO:0042910">
    <property type="term" value="F:xenobiotic transmembrane transporter activity"/>
    <property type="evidence" value="ECO:0007669"/>
    <property type="project" value="TreeGrafter"/>
</dbReference>
<dbReference type="PANTHER" id="PTHR32063:SF0">
    <property type="entry name" value="SWARMING MOTILITY PROTEIN SWRC"/>
    <property type="match status" value="1"/>
</dbReference>
<feature type="transmembrane region" description="Helical" evidence="1">
    <location>
        <begin position="879"/>
        <end position="899"/>
    </location>
</feature>
<dbReference type="GO" id="GO:0005886">
    <property type="term" value="C:plasma membrane"/>
    <property type="evidence" value="ECO:0007669"/>
    <property type="project" value="TreeGrafter"/>
</dbReference>
<gene>
    <name evidence="2" type="ORF">MNBD_NITROSPINAE02-242</name>
</gene>
<reference evidence="2" key="1">
    <citation type="submission" date="2018-06" db="EMBL/GenBank/DDBJ databases">
        <authorList>
            <person name="Zhirakovskaya E."/>
        </authorList>
    </citation>
    <scope>NUCLEOTIDE SEQUENCE</scope>
</reference>
<dbReference type="PANTHER" id="PTHR32063">
    <property type="match status" value="1"/>
</dbReference>
<dbReference type="SUPFAM" id="SSF82714">
    <property type="entry name" value="Multidrug efflux transporter AcrB TolC docking domain, DN and DC subdomains"/>
    <property type="match status" value="2"/>
</dbReference>
<keyword evidence="1" id="KW-1133">Transmembrane helix</keyword>
<feature type="transmembrane region" description="Helical" evidence="1">
    <location>
        <begin position="905"/>
        <end position="930"/>
    </location>
</feature>
<feature type="transmembrane region" description="Helical" evidence="1">
    <location>
        <begin position="983"/>
        <end position="1009"/>
    </location>
</feature>
<dbReference type="SUPFAM" id="SSF82693">
    <property type="entry name" value="Multidrug efflux transporter AcrB pore domain, PN1, PN2, PC1 and PC2 subdomains"/>
    <property type="match status" value="2"/>
</dbReference>
<dbReference type="EMBL" id="UOGE01000097">
    <property type="protein sequence ID" value="VAX24848.1"/>
    <property type="molecule type" value="Genomic_DNA"/>
</dbReference>
<keyword evidence="1" id="KW-0472">Membrane</keyword>
<dbReference type="InterPro" id="IPR001036">
    <property type="entry name" value="Acrflvin-R"/>
</dbReference>
<name>A0A3B1CLL2_9ZZZZ</name>
<accession>A0A3B1CLL2</accession>
<sequence length="1022" mass="112021">MWLIRASIENPVKVTVAILFMILFGFVSLRTIPIQMTPTVDKPEIRIQTNYPGSAPQEVEEQITIPIEEKLQAVEGLKRIVSQSSEGRSNVELEFEWGVNKDIAVIDIIKRLGRVRELPEEAELPIVIAGTSSERRPIYWASLRGKMQVDKMRQFSKDFIVPWLERVEGVAEVRVYGGEEREIRVVLDFEALGARGLVVQDVRMALSRENLNVRGGHIDIGKRKYLVRTVGLFTSIEDIESVIVSKGAGGSPVYLRDVGKVYDTFKERTSMVRIMGHPAIAFGIVKKSGSNTIKVIEELEATFEKMNREMKSKGLAIYESYDSSDYIWESISFVTSNLSLGALLAVGVLILFLRSFRSAGAIGVSIPIVLLSGFILLNVFDRSLNIVSLAGMAFAIGMVVDNAIVVLENIYRHLQMGKGRMEAALSGAGEVWGAVLASTLTTLAVFIPIMFVREEAGQLFKDIAIAISCSVVVSLIVSVTVIPAFASHYLELGMLESKRDSRFWNVIDWVAGKVANFFTGFAAYLARGSMIKKGVVVLVITLMALATLPLAPKREYLPKGNRNLIFIFFTPHVGSNLETARKYSDAVAEKVIALPEVKYMFHVVSARFNGIGIRVKDEYRLAMSEAAAKINKAIAGSPGFKNVRAFQSSLFSRVFGSDMEIEVRGLELDKIAEYSREINKKLFEVEGVAFARDNLELGNPELRVVIDRERAADLDLSVQDISEVVESLVAGKKATLFKVGGEEVDIVIKGAEEKIVDAGSLEEVTIYSVNGAGVRLDSVAKVVEAIGPTQINHIEMDRAVTIKVTKKGNIPLEALMEAVEEKVLSSIRQKMPLGYSISVSGHAKDLEMTDAALAGSFALAIVIIYLLMAALFESFLYPLVIMFSVPLAASGAILGVLVTHNKLDVLTQLGFIILAGIVVNNAILLVHQAIRNKRENQMTDHEAIVESVRTRIRPIFMSSITTVLGLAPLVVRGGAGSELYSGLAAAIVGGLTVSTFFTLILIPALSLMLEDIRGYRKRALEG</sequence>
<dbReference type="Gene3D" id="1.20.1640.10">
    <property type="entry name" value="Multidrug efflux transporter AcrB transmembrane domain"/>
    <property type="match status" value="2"/>
</dbReference>
<keyword evidence="1" id="KW-0812">Transmembrane</keyword>
<dbReference type="Pfam" id="PF00873">
    <property type="entry name" value="ACR_tran"/>
    <property type="match status" value="1"/>
</dbReference>
<feature type="transmembrane region" description="Helical" evidence="1">
    <location>
        <begin position="463"/>
        <end position="486"/>
    </location>
</feature>
<feature type="transmembrane region" description="Helical" evidence="1">
    <location>
        <begin position="331"/>
        <end position="353"/>
    </location>
</feature>
<evidence type="ECO:0000313" key="2">
    <source>
        <dbReference type="EMBL" id="VAX24848.1"/>
    </source>
</evidence>
<dbReference type="PRINTS" id="PR00702">
    <property type="entry name" value="ACRIFLAVINRP"/>
</dbReference>
<dbReference type="InterPro" id="IPR027463">
    <property type="entry name" value="AcrB_DN_DC_subdom"/>
</dbReference>
<feature type="transmembrane region" description="Helical" evidence="1">
    <location>
        <begin position="431"/>
        <end position="451"/>
    </location>
</feature>
<feature type="transmembrane region" description="Helical" evidence="1">
    <location>
        <begin position="506"/>
        <end position="526"/>
    </location>
</feature>
<dbReference type="Gene3D" id="3.30.70.1320">
    <property type="entry name" value="Multidrug efflux transporter AcrB pore domain like"/>
    <property type="match status" value="1"/>
</dbReference>
<organism evidence="2">
    <name type="scientific">hydrothermal vent metagenome</name>
    <dbReference type="NCBI Taxonomy" id="652676"/>
    <lineage>
        <taxon>unclassified sequences</taxon>
        <taxon>metagenomes</taxon>
        <taxon>ecological metagenomes</taxon>
    </lineage>
</organism>
<feature type="transmembrane region" description="Helical" evidence="1">
    <location>
        <begin position="851"/>
        <end position="872"/>
    </location>
</feature>
<dbReference type="Gene3D" id="3.30.70.1440">
    <property type="entry name" value="Multidrug efflux transporter AcrB pore domain"/>
    <property type="match status" value="1"/>
</dbReference>
<feature type="transmembrane region" description="Helical" evidence="1">
    <location>
        <begin position="535"/>
        <end position="552"/>
    </location>
</feature>
<feature type="transmembrane region" description="Helical" evidence="1">
    <location>
        <begin position="951"/>
        <end position="971"/>
    </location>
</feature>
<dbReference type="Gene3D" id="3.30.2090.10">
    <property type="entry name" value="Multidrug efflux transporter AcrB TolC docking domain, DN and DC subdomains"/>
    <property type="match status" value="2"/>
</dbReference>
<feature type="transmembrane region" description="Helical" evidence="1">
    <location>
        <begin position="387"/>
        <end position="411"/>
    </location>
</feature>
<evidence type="ECO:0000256" key="1">
    <source>
        <dbReference type="SAM" id="Phobius"/>
    </source>
</evidence>
<feature type="transmembrane region" description="Helical" evidence="1">
    <location>
        <begin position="12"/>
        <end position="32"/>
    </location>
</feature>
<dbReference type="SUPFAM" id="SSF82866">
    <property type="entry name" value="Multidrug efflux transporter AcrB transmembrane domain"/>
    <property type="match status" value="2"/>
</dbReference>
<dbReference type="AlphaFoldDB" id="A0A3B1CLL2"/>
<protein>
    <submittedName>
        <fullName evidence="2">RND multidrug efflux transporter Acriflavin resistance protein</fullName>
    </submittedName>
</protein>
<dbReference type="Gene3D" id="3.30.70.1430">
    <property type="entry name" value="Multidrug efflux transporter AcrB pore domain"/>
    <property type="match status" value="2"/>
</dbReference>